<dbReference type="RefSeq" id="WP_408091739.1">
    <property type="nucleotide sequence ID" value="NZ_JBELPY010000010.1"/>
</dbReference>
<sequence length="738" mass="83934">ASYVKNIEDDNWTKNYTWYDQKGRAIGTHSINHLGGYTKTESELDFSGTPKMAITRHKRLYSDAEKVITETFTYDHQNRLLTHTHQVDNNPVEYLAQNKYNELSQLESKKVGGTSSNSPLQTVDYTYNIRGWMTQINDPKNIGTDLFGYKIKYNNPENEGYAVPKFNGNIAEIDWIKNFEFSNNPLRRYNYNYDGLNRLTAAFYSEPAYYVPMDESYNEMVEYDLNGNIVYLSRNAPSYYQTVEKIDELTYDYLGNRLISVKDDSGNSTGYEGGGNTIDYDDNGNMTSMIDKRIDNIEYNYLNLPNKLKIDDFNKGISYLYRADGTKLKKSFISLNDSGAVYSSSTEYIDGFHYASSTGDELWWAWNEETGGAYEPEAFMNMVHTSEFSNVLKFFPTAEGFFDFENKQYIYQYKDHLGNVRLSYKKQGEGIQQTDSNDYYPFGMNFIRNAEEEAYFGTGSYKNYKYNGKELQETGMYDYGARFYMADIGRWGVVDPLAEQYRRWSPYNYVMNNPLRFIDPDGMQVMDPGDRFKTLRSAANDFGKQYNGLSINYNVELRTMFYQATDKNGETYYSYSVPEVGTAGTAGNVTPEQVAEVSKLGEIVGDGHSHSGDTDVIKIDGRDYSSANKFSDQDISIYNNTLTETDGKKVDNGYGKPVVGYVATPDGGLREYSPGVSNKSNSGKIDSGGVPIKNYDVPVAKDLPSDPASKGLRLNNISPTTMPNVLPKGFDPEQPKRY</sequence>
<comment type="caution">
    <text evidence="2">The sequence shown here is derived from an EMBL/GenBank/DDBJ whole genome shotgun (WGS) entry which is preliminary data.</text>
</comment>
<evidence type="ECO:0000313" key="2">
    <source>
        <dbReference type="EMBL" id="MFL9835219.1"/>
    </source>
</evidence>
<accession>A0ABW8Y5J1</accession>
<proteinExistence type="predicted"/>
<feature type="region of interest" description="Disordered" evidence="1">
    <location>
        <begin position="701"/>
        <end position="738"/>
    </location>
</feature>
<organism evidence="2 3">
    <name type="scientific">Chryseobacterium terrae</name>
    <dbReference type="NCBI Taxonomy" id="3163299"/>
    <lineage>
        <taxon>Bacteria</taxon>
        <taxon>Pseudomonadati</taxon>
        <taxon>Bacteroidota</taxon>
        <taxon>Flavobacteriia</taxon>
        <taxon>Flavobacteriales</taxon>
        <taxon>Weeksellaceae</taxon>
        <taxon>Chryseobacterium group</taxon>
        <taxon>Chryseobacterium</taxon>
    </lineage>
</organism>
<dbReference type="InterPro" id="IPR050708">
    <property type="entry name" value="T6SS_VgrG/RHS"/>
</dbReference>
<dbReference type="InterPro" id="IPR022385">
    <property type="entry name" value="Rhs_assc_core"/>
</dbReference>
<reference evidence="2 3" key="1">
    <citation type="submission" date="2024-06" db="EMBL/GenBank/DDBJ databases">
        <authorList>
            <person name="Kaempfer P."/>
            <person name="Viver T."/>
        </authorList>
    </citation>
    <scope>NUCLEOTIDE SEQUENCE [LARGE SCALE GENOMIC DNA]</scope>
    <source>
        <strain evidence="2 3">ST-37</strain>
    </source>
</reference>
<evidence type="ECO:0000313" key="3">
    <source>
        <dbReference type="Proteomes" id="UP001629058"/>
    </source>
</evidence>
<dbReference type="EMBL" id="JBELPY010000010">
    <property type="protein sequence ID" value="MFL9835219.1"/>
    <property type="molecule type" value="Genomic_DNA"/>
</dbReference>
<dbReference type="PANTHER" id="PTHR32305">
    <property type="match status" value="1"/>
</dbReference>
<keyword evidence="3" id="KW-1185">Reference proteome</keyword>
<dbReference type="NCBIfam" id="TIGR03696">
    <property type="entry name" value="Rhs_assc_core"/>
    <property type="match status" value="1"/>
</dbReference>
<protein>
    <submittedName>
        <fullName evidence="2">RHS repeat-associated core domain-containing protein</fullName>
    </submittedName>
</protein>
<dbReference type="Proteomes" id="UP001629058">
    <property type="component" value="Unassembled WGS sequence"/>
</dbReference>
<feature type="compositionally biased region" description="Polar residues" evidence="1">
    <location>
        <begin position="675"/>
        <end position="684"/>
    </location>
</feature>
<feature type="region of interest" description="Disordered" evidence="1">
    <location>
        <begin position="672"/>
        <end position="691"/>
    </location>
</feature>
<name>A0ABW8Y5J1_9FLAO</name>
<feature type="non-terminal residue" evidence="2">
    <location>
        <position position="1"/>
    </location>
</feature>
<dbReference type="Gene3D" id="2.180.10.10">
    <property type="entry name" value="RHS repeat-associated core"/>
    <property type="match status" value="1"/>
</dbReference>
<evidence type="ECO:0000256" key="1">
    <source>
        <dbReference type="SAM" id="MobiDB-lite"/>
    </source>
</evidence>
<dbReference type="PANTHER" id="PTHR32305:SF15">
    <property type="entry name" value="PROTEIN RHSA-RELATED"/>
    <property type="match status" value="1"/>
</dbReference>
<gene>
    <name evidence="2" type="ORF">ABS765_14415</name>
</gene>